<dbReference type="PANTHER" id="PTHR44111:SF1">
    <property type="entry name" value="ELONGATOR COMPLEX PROTEIN 2"/>
    <property type="match status" value="1"/>
</dbReference>
<dbReference type="GO" id="GO:0005634">
    <property type="term" value="C:nucleus"/>
    <property type="evidence" value="ECO:0007669"/>
    <property type="project" value="UniProtKB-SubCell"/>
</dbReference>
<accession>A0A2A9NT67</accession>
<feature type="repeat" description="WD" evidence="11">
    <location>
        <begin position="300"/>
        <end position="337"/>
    </location>
</feature>
<evidence type="ECO:0000256" key="5">
    <source>
        <dbReference type="ARBA" id="ARBA00020267"/>
    </source>
</evidence>
<dbReference type="PANTHER" id="PTHR44111">
    <property type="entry name" value="ELONGATOR COMPLEX PROTEIN 2"/>
    <property type="match status" value="1"/>
</dbReference>
<keyword evidence="13" id="KW-1185">Reference proteome</keyword>
<dbReference type="GO" id="GO:0033588">
    <property type="term" value="C:elongator holoenzyme complex"/>
    <property type="evidence" value="ECO:0007669"/>
    <property type="project" value="InterPro"/>
</dbReference>
<dbReference type="Pfam" id="PF00400">
    <property type="entry name" value="WD40"/>
    <property type="match status" value="6"/>
</dbReference>
<comment type="pathway">
    <text evidence="3">tRNA modification; 5-methoxycarbonylmethyl-2-thiouridine-tRNA biosynthesis.</text>
</comment>
<evidence type="ECO:0000256" key="6">
    <source>
        <dbReference type="ARBA" id="ARBA00022490"/>
    </source>
</evidence>
<proteinExistence type="inferred from homology"/>
<dbReference type="PROSITE" id="PS50082">
    <property type="entry name" value="WD_REPEATS_2"/>
    <property type="match status" value="6"/>
</dbReference>
<evidence type="ECO:0000256" key="11">
    <source>
        <dbReference type="PROSITE-ProRule" id="PRU00221"/>
    </source>
</evidence>
<evidence type="ECO:0000256" key="2">
    <source>
        <dbReference type="ARBA" id="ARBA00004496"/>
    </source>
</evidence>
<evidence type="ECO:0000256" key="8">
    <source>
        <dbReference type="ARBA" id="ARBA00022694"/>
    </source>
</evidence>
<organism evidence="12 13">
    <name type="scientific">Amanita thiersii Skay4041</name>
    <dbReference type="NCBI Taxonomy" id="703135"/>
    <lineage>
        <taxon>Eukaryota</taxon>
        <taxon>Fungi</taxon>
        <taxon>Dikarya</taxon>
        <taxon>Basidiomycota</taxon>
        <taxon>Agaricomycotina</taxon>
        <taxon>Agaricomycetes</taxon>
        <taxon>Agaricomycetidae</taxon>
        <taxon>Agaricales</taxon>
        <taxon>Pluteineae</taxon>
        <taxon>Amanitaceae</taxon>
        <taxon>Amanita</taxon>
    </lineage>
</organism>
<comment type="subcellular location">
    <subcellularLocation>
        <location evidence="2">Cytoplasm</location>
    </subcellularLocation>
    <subcellularLocation>
        <location evidence="1">Nucleus</location>
    </subcellularLocation>
</comment>
<evidence type="ECO:0000256" key="1">
    <source>
        <dbReference type="ARBA" id="ARBA00004123"/>
    </source>
</evidence>
<keyword evidence="8" id="KW-0819">tRNA processing</keyword>
<protein>
    <recommendedName>
        <fullName evidence="5">Elongator complex protein 2</fullName>
    </recommendedName>
</protein>
<gene>
    <name evidence="12" type="ORF">AMATHDRAFT_142786</name>
</gene>
<keyword evidence="9" id="KW-0677">Repeat</keyword>
<name>A0A2A9NT67_9AGAR</name>
<keyword evidence="7 11" id="KW-0853">WD repeat</keyword>
<dbReference type="PROSITE" id="PS00678">
    <property type="entry name" value="WD_REPEATS_1"/>
    <property type="match status" value="1"/>
</dbReference>
<feature type="repeat" description="WD" evidence="11">
    <location>
        <begin position="599"/>
        <end position="640"/>
    </location>
</feature>
<dbReference type="GO" id="GO:0005737">
    <property type="term" value="C:cytoplasm"/>
    <property type="evidence" value="ECO:0007669"/>
    <property type="project" value="UniProtKB-SubCell"/>
</dbReference>
<evidence type="ECO:0000256" key="10">
    <source>
        <dbReference type="ARBA" id="ARBA00023242"/>
    </source>
</evidence>
<dbReference type="InterPro" id="IPR015943">
    <property type="entry name" value="WD40/YVTN_repeat-like_dom_sf"/>
</dbReference>
<dbReference type="InterPro" id="IPR037289">
    <property type="entry name" value="Elp2"/>
</dbReference>
<dbReference type="InterPro" id="IPR001680">
    <property type="entry name" value="WD40_rpt"/>
</dbReference>
<dbReference type="PRINTS" id="PR00320">
    <property type="entry name" value="GPROTEINBRPT"/>
</dbReference>
<evidence type="ECO:0000256" key="7">
    <source>
        <dbReference type="ARBA" id="ARBA00022574"/>
    </source>
</evidence>
<evidence type="ECO:0000256" key="9">
    <source>
        <dbReference type="ARBA" id="ARBA00022737"/>
    </source>
</evidence>
<keyword evidence="6" id="KW-0963">Cytoplasm</keyword>
<dbReference type="AlphaFoldDB" id="A0A2A9NT67"/>
<dbReference type="SMART" id="SM00320">
    <property type="entry name" value="WD40"/>
    <property type="match status" value="10"/>
</dbReference>
<dbReference type="Proteomes" id="UP000242287">
    <property type="component" value="Unassembled WGS sequence"/>
</dbReference>
<comment type="similarity">
    <text evidence="4">Belongs to the WD repeat ELP2 family.</text>
</comment>
<dbReference type="InterPro" id="IPR019775">
    <property type="entry name" value="WD40_repeat_CS"/>
</dbReference>
<dbReference type="InterPro" id="IPR036322">
    <property type="entry name" value="WD40_repeat_dom_sf"/>
</dbReference>
<feature type="repeat" description="WD" evidence="11">
    <location>
        <begin position="193"/>
        <end position="232"/>
    </location>
</feature>
<evidence type="ECO:0000313" key="13">
    <source>
        <dbReference type="Proteomes" id="UP000242287"/>
    </source>
</evidence>
<dbReference type="Gene3D" id="2.130.10.10">
    <property type="entry name" value="YVTN repeat-like/Quinoprotein amine dehydrogenase"/>
    <property type="match status" value="3"/>
</dbReference>
<evidence type="ECO:0000256" key="3">
    <source>
        <dbReference type="ARBA" id="ARBA00005043"/>
    </source>
</evidence>
<dbReference type="EMBL" id="KZ301988">
    <property type="protein sequence ID" value="PFH51457.1"/>
    <property type="molecule type" value="Genomic_DNA"/>
</dbReference>
<feature type="repeat" description="WD" evidence="11">
    <location>
        <begin position="645"/>
        <end position="686"/>
    </location>
</feature>
<dbReference type="UniPathway" id="UPA00988"/>
<feature type="repeat" description="WD" evidence="11">
    <location>
        <begin position="394"/>
        <end position="424"/>
    </location>
</feature>
<sequence length="783" mass="86637">MSISTLYLSASTNRFSQAAHISPASLLAFASSSLVALWHLSTGEDKGIHQTLQGHETLVTNVRFASEHLLVTADDKGFVICWRKIGDQWIRTIRTQAHLQSISSICIFGDCLVTGSSDATVKVWKIENEGDSGNIDQLVERQTILQGNRYPLALALSWLPQSRAMILAVSGTDKNVNIWLRSSDDSFVHSASLAGHEDWVRSLVFRSPLTEGQPLILASGSQDATIRLWNIEKYARDLSQQFTTSGELSDELLDTFEASLGDIGDAEEGGRQISLKRHILTIRGEESSIQQFSVTFDALLIGHEAGITSLAWRPAEKLDPTPTLLSTSIDSSVILWSPSTVLTRTEDESNTMWINRQRFGDVGGQRFGGFVGGVWKENGNEAFAWETWDEHGAISGHRGPVKGLAWSPGGEYLISTGLDQTTRIHAPISEKGIDGRNWHELVRPQVHGYDLLDAAFLTPLKFISIADEKTVRVFEAPKSFVDLAEALHITQFAGDEHRRPIAANVPPLGLSNRPVADLSWLSIPGCISDYSRRPFESELAGTTLWLEIEKVFGHGYELITLGISTSRHLIATACKATTPDHAVIRIYNAATFRPVGQPLPGHSLTITRIRFSPNDRYILSVSRDRTWRLFELQENNGKYIPVAADKSHGRIIWDCAWSMEGDVFATASRDKSVKIWQQSDGKWIASATIKVDFAATAVDFAPLNAHNVRILAVGLETGEIALYTNMPESNDWQLVLKDLIRSVHMGHINRLAWCPKINGDSMDFASCSDDGTLRILKFQGDYV</sequence>
<dbReference type="SUPFAM" id="SSF50978">
    <property type="entry name" value="WD40 repeat-like"/>
    <property type="match status" value="2"/>
</dbReference>
<evidence type="ECO:0000256" key="4">
    <source>
        <dbReference type="ARBA" id="ARBA00005881"/>
    </source>
</evidence>
<dbReference type="GO" id="GO:0002098">
    <property type="term" value="P:tRNA wobble uridine modification"/>
    <property type="evidence" value="ECO:0007669"/>
    <property type="project" value="InterPro"/>
</dbReference>
<dbReference type="STRING" id="703135.A0A2A9NT67"/>
<dbReference type="InterPro" id="IPR020472">
    <property type="entry name" value="WD40_PAC1"/>
</dbReference>
<evidence type="ECO:0000313" key="12">
    <source>
        <dbReference type="EMBL" id="PFH51457.1"/>
    </source>
</evidence>
<reference evidence="12 13" key="1">
    <citation type="submission" date="2014-02" db="EMBL/GenBank/DDBJ databases">
        <title>Transposable element dynamics among asymbiotic and ectomycorrhizal Amanita fungi.</title>
        <authorList>
            <consortium name="DOE Joint Genome Institute"/>
            <person name="Hess J."/>
            <person name="Skrede I."/>
            <person name="Wolfe B."/>
            <person name="LaButti K."/>
            <person name="Ohm R.A."/>
            <person name="Grigoriev I.V."/>
            <person name="Pringle A."/>
        </authorList>
    </citation>
    <scope>NUCLEOTIDE SEQUENCE [LARGE SCALE GENOMIC DNA]</scope>
    <source>
        <strain evidence="12 13">SKay4041</strain>
    </source>
</reference>
<dbReference type="OrthoDB" id="27911at2759"/>
<feature type="repeat" description="WD" evidence="11">
    <location>
        <begin position="95"/>
        <end position="128"/>
    </location>
</feature>
<dbReference type="PROSITE" id="PS50294">
    <property type="entry name" value="WD_REPEATS_REGION"/>
    <property type="match status" value="3"/>
</dbReference>
<keyword evidence="10" id="KW-0539">Nucleus</keyword>